<organism evidence="2">
    <name type="scientific">Zooxanthella nutricula</name>
    <dbReference type="NCBI Taxonomy" id="1333877"/>
    <lineage>
        <taxon>Eukaryota</taxon>
        <taxon>Sar</taxon>
        <taxon>Alveolata</taxon>
        <taxon>Dinophyceae</taxon>
        <taxon>Peridiniales</taxon>
        <taxon>Peridiniales incertae sedis</taxon>
        <taxon>Zooxanthella</taxon>
    </lineage>
</organism>
<proteinExistence type="predicted"/>
<evidence type="ECO:0000256" key="1">
    <source>
        <dbReference type="SAM" id="SignalP"/>
    </source>
</evidence>
<accession>A0A7S2VME7</accession>
<sequence>MCPMLQTSKAIFCMLYVASGAALQITQGLQGATAAGDSTTMHPRVLEGIASHDYYLDLMRSKAELETFNARYEAAETEQEIRELIGRKGVNTRDILRKINTLFEQHTRLLDEVRAFEKF</sequence>
<gene>
    <name evidence="2" type="ORF">BRAN1462_LOCUS56362</name>
</gene>
<feature type="chain" id="PRO_5031543735" evidence="1">
    <location>
        <begin position="23"/>
        <end position="119"/>
    </location>
</feature>
<dbReference type="EMBL" id="HBGW01088910">
    <property type="protein sequence ID" value="CAD9638540.1"/>
    <property type="molecule type" value="Transcribed_RNA"/>
</dbReference>
<protein>
    <submittedName>
        <fullName evidence="2">Uncharacterized protein</fullName>
    </submittedName>
</protein>
<keyword evidence="1" id="KW-0732">Signal</keyword>
<feature type="signal peptide" evidence="1">
    <location>
        <begin position="1"/>
        <end position="22"/>
    </location>
</feature>
<name>A0A7S2VME7_9DINO</name>
<reference evidence="2" key="1">
    <citation type="submission" date="2021-01" db="EMBL/GenBank/DDBJ databases">
        <authorList>
            <person name="Corre E."/>
            <person name="Pelletier E."/>
            <person name="Niang G."/>
            <person name="Scheremetjew M."/>
            <person name="Finn R."/>
            <person name="Kale V."/>
            <person name="Holt S."/>
            <person name="Cochrane G."/>
            <person name="Meng A."/>
            <person name="Brown T."/>
            <person name="Cohen L."/>
        </authorList>
    </citation>
    <scope>NUCLEOTIDE SEQUENCE</scope>
    <source>
        <strain evidence="2">RCC3387</strain>
    </source>
</reference>
<dbReference type="AlphaFoldDB" id="A0A7S2VME7"/>
<evidence type="ECO:0000313" key="2">
    <source>
        <dbReference type="EMBL" id="CAD9638540.1"/>
    </source>
</evidence>